<evidence type="ECO:0000256" key="2">
    <source>
        <dbReference type="ARBA" id="ARBA00007951"/>
    </source>
</evidence>
<dbReference type="GO" id="GO:0004560">
    <property type="term" value="F:alpha-L-fucosidase activity"/>
    <property type="evidence" value="ECO:0007669"/>
    <property type="project" value="InterPro"/>
</dbReference>
<dbReference type="GO" id="GO:0006004">
    <property type="term" value="P:fucose metabolic process"/>
    <property type="evidence" value="ECO:0007669"/>
    <property type="project" value="InterPro"/>
</dbReference>
<evidence type="ECO:0000259" key="9">
    <source>
        <dbReference type="Pfam" id="PF16757"/>
    </source>
</evidence>
<dbReference type="InterPro" id="IPR013780">
    <property type="entry name" value="Glyco_hydro_b"/>
</dbReference>
<comment type="function">
    <text evidence="1">Alpha-L-fucosidase is responsible for hydrolyzing the alpha-1,6-linked fucose joined to the reducing-end N-acetylglucosamine of the carbohydrate moieties of glycoproteins.</text>
</comment>
<dbReference type="InterPro" id="IPR057739">
    <property type="entry name" value="Glyco_hydro_29_N"/>
</dbReference>
<evidence type="ECO:0000256" key="7">
    <source>
        <dbReference type="SAM" id="SignalP"/>
    </source>
</evidence>
<dbReference type="PIRSF" id="PIRSF001092">
    <property type="entry name" value="Alpha-L-fucosidase"/>
    <property type="match status" value="1"/>
</dbReference>
<evidence type="ECO:0000256" key="5">
    <source>
        <dbReference type="ARBA" id="ARBA00022801"/>
    </source>
</evidence>
<dbReference type="PANTHER" id="PTHR10030">
    <property type="entry name" value="ALPHA-L-FUCOSIDASE"/>
    <property type="match status" value="1"/>
</dbReference>
<dbReference type="GO" id="GO:0016139">
    <property type="term" value="P:glycoside catabolic process"/>
    <property type="evidence" value="ECO:0007669"/>
    <property type="project" value="TreeGrafter"/>
</dbReference>
<dbReference type="Proteomes" id="UP000346198">
    <property type="component" value="Unassembled WGS sequence"/>
</dbReference>
<dbReference type="RefSeq" id="WP_136059856.1">
    <property type="nucleotide sequence ID" value="NZ_CAAHFH010000001.1"/>
</dbReference>
<comment type="similarity">
    <text evidence="2">Belongs to the glycosyl hydrolase 29 family.</text>
</comment>
<dbReference type="Pfam" id="PF16757">
    <property type="entry name" value="Fucosidase_C"/>
    <property type="match status" value="1"/>
</dbReference>
<dbReference type="InterPro" id="IPR031919">
    <property type="entry name" value="Fucosidase_C"/>
</dbReference>
<evidence type="ECO:0000259" key="8">
    <source>
        <dbReference type="Pfam" id="PF01120"/>
    </source>
</evidence>
<feature type="domain" description="Alpha-L-fucosidase C-terminal" evidence="9">
    <location>
        <begin position="420"/>
        <end position="487"/>
    </location>
</feature>
<dbReference type="InterPro" id="IPR000933">
    <property type="entry name" value="Glyco_hydro_29"/>
</dbReference>
<evidence type="ECO:0000256" key="3">
    <source>
        <dbReference type="ARBA" id="ARBA00012662"/>
    </source>
</evidence>
<dbReference type="PANTHER" id="PTHR10030:SF37">
    <property type="entry name" value="ALPHA-L-FUCOSIDASE-RELATED"/>
    <property type="match status" value="1"/>
</dbReference>
<dbReference type="PRINTS" id="PR00741">
    <property type="entry name" value="GLHYDRLASE29"/>
</dbReference>
<dbReference type="EC" id="3.2.1.51" evidence="3"/>
<protein>
    <recommendedName>
        <fullName evidence="3">alpha-L-fucosidase</fullName>
        <ecNumber evidence="3">3.2.1.51</ecNumber>
    </recommendedName>
</protein>
<sequence>MKNSRRNFIWSSLAVSTLTMTRWGWAAGVNGSGIPGSPEMIELGKKWKALNASDAKQRGRERFNDNKYGMFIHWGLYSQCGGIWKGEKMEEGDGTGPRVAEWIMRRKEIPRAEYAKLAKTFNPTKFDADEWVAIAKAAGMQYMVITSKHHDGFALFDSKVSDYNAVKATPFGRDIIRELEQACKRGGISFGVYYSHALDWRDGGDSGMKDYCYHDKPKQEMFVNKFDPAPVKFDDYIANKSLPQVRELVANYDLKEIWLDTPIYIPASHSFEFYKTIYEANPETLVSQRIGNGFGDIGTPGDNVIPDEASENTWEGIATTNNSWGYKSYDEDWKSPKETLFWLLENVSKGGNFLLNVGPDGTGTIPPKSVQNLVAVGQWLKVNGDAIYGTKPWKVTHEGPTGIAIKGTEHRSKKGFKLDVTPEDFWFTKKGNTLYAIAMTRPEGNTVSIKSLKGHPISGINMLGESGQVEWSEKADGIEITLPTFGSKGMGYALEIIS</sequence>
<dbReference type="SMART" id="SM00812">
    <property type="entry name" value="Alpha_L_fucos"/>
    <property type="match status" value="1"/>
</dbReference>
<evidence type="ECO:0000256" key="4">
    <source>
        <dbReference type="ARBA" id="ARBA00022729"/>
    </source>
</evidence>
<gene>
    <name evidence="10" type="ORF">SCARR_00413</name>
</gene>
<feature type="signal peptide" evidence="7">
    <location>
        <begin position="1"/>
        <end position="26"/>
    </location>
</feature>
<dbReference type="Gene3D" id="2.60.40.1180">
    <property type="entry name" value="Golgi alpha-mannosidase II"/>
    <property type="match status" value="1"/>
</dbReference>
<dbReference type="Gene3D" id="3.20.20.80">
    <property type="entry name" value="Glycosidases"/>
    <property type="match status" value="1"/>
</dbReference>
<dbReference type="AlphaFoldDB" id="A0A6C2UG11"/>
<organism evidence="10 11">
    <name type="scientific">Pontiella sulfatireligans</name>
    <dbReference type="NCBI Taxonomy" id="2750658"/>
    <lineage>
        <taxon>Bacteria</taxon>
        <taxon>Pseudomonadati</taxon>
        <taxon>Kiritimatiellota</taxon>
        <taxon>Kiritimatiellia</taxon>
        <taxon>Kiritimatiellales</taxon>
        <taxon>Pontiellaceae</taxon>
        <taxon>Pontiella</taxon>
    </lineage>
</organism>
<feature type="domain" description="Glycoside hydrolase family 29 N-terminal" evidence="8">
    <location>
        <begin position="47"/>
        <end position="385"/>
    </location>
</feature>
<keyword evidence="6" id="KW-0326">Glycosidase</keyword>
<dbReference type="InterPro" id="IPR016286">
    <property type="entry name" value="FUC_metazoa-typ"/>
</dbReference>
<evidence type="ECO:0000313" key="11">
    <source>
        <dbReference type="Proteomes" id="UP000346198"/>
    </source>
</evidence>
<proteinExistence type="inferred from homology"/>
<accession>A0A6C2UG11</accession>
<dbReference type="EMBL" id="CAAHFH010000001">
    <property type="protein sequence ID" value="VGO18361.1"/>
    <property type="molecule type" value="Genomic_DNA"/>
</dbReference>
<evidence type="ECO:0000256" key="1">
    <source>
        <dbReference type="ARBA" id="ARBA00004071"/>
    </source>
</evidence>
<keyword evidence="5" id="KW-0378">Hydrolase</keyword>
<feature type="chain" id="PRO_5025675742" description="alpha-L-fucosidase" evidence="7">
    <location>
        <begin position="27"/>
        <end position="498"/>
    </location>
</feature>
<dbReference type="InterPro" id="IPR017853">
    <property type="entry name" value="GH"/>
</dbReference>
<keyword evidence="11" id="KW-1185">Reference proteome</keyword>
<name>A0A6C2UG11_9BACT</name>
<evidence type="ECO:0000256" key="6">
    <source>
        <dbReference type="ARBA" id="ARBA00023295"/>
    </source>
</evidence>
<dbReference type="Pfam" id="PF01120">
    <property type="entry name" value="Alpha_L_fucos"/>
    <property type="match status" value="1"/>
</dbReference>
<reference evidence="10 11" key="1">
    <citation type="submission" date="2019-04" db="EMBL/GenBank/DDBJ databases">
        <authorList>
            <person name="Van Vliet M D."/>
        </authorList>
    </citation>
    <scope>NUCLEOTIDE SEQUENCE [LARGE SCALE GENOMIC DNA]</scope>
    <source>
        <strain evidence="10 11">F21</strain>
    </source>
</reference>
<keyword evidence="4 7" id="KW-0732">Signal</keyword>
<dbReference type="SUPFAM" id="SSF51445">
    <property type="entry name" value="(Trans)glycosidases"/>
    <property type="match status" value="1"/>
</dbReference>
<dbReference type="GO" id="GO:0005764">
    <property type="term" value="C:lysosome"/>
    <property type="evidence" value="ECO:0007669"/>
    <property type="project" value="TreeGrafter"/>
</dbReference>
<evidence type="ECO:0000313" key="10">
    <source>
        <dbReference type="EMBL" id="VGO18361.1"/>
    </source>
</evidence>